<dbReference type="Gene3D" id="3.30.300.30">
    <property type="match status" value="2"/>
</dbReference>
<dbReference type="EMBL" id="BNDY01000018">
    <property type="protein sequence ID" value="GHI43206.1"/>
    <property type="molecule type" value="Genomic_DNA"/>
</dbReference>
<evidence type="ECO:0000313" key="6">
    <source>
        <dbReference type="Proteomes" id="UP001050808"/>
    </source>
</evidence>
<dbReference type="SUPFAM" id="SSF52777">
    <property type="entry name" value="CoA-dependent acyltransferases"/>
    <property type="match status" value="3"/>
</dbReference>
<dbReference type="Pfam" id="PF13193">
    <property type="entry name" value="AMP-binding_C"/>
    <property type="match status" value="2"/>
</dbReference>
<keyword evidence="3" id="KW-0597">Phosphoprotein</keyword>
<dbReference type="PROSITE" id="PS00012">
    <property type="entry name" value="PHOSPHOPANTETHEINE"/>
    <property type="match status" value="1"/>
</dbReference>
<dbReference type="SUPFAM" id="SSF56801">
    <property type="entry name" value="Acetyl-CoA synthetase-like"/>
    <property type="match status" value="2"/>
</dbReference>
<dbReference type="InterPro" id="IPR010071">
    <property type="entry name" value="AA_adenyl_dom"/>
</dbReference>
<dbReference type="InterPro" id="IPR020806">
    <property type="entry name" value="PKS_PP-bd"/>
</dbReference>
<dbReference type="InterPro" id="IPR036736">
    <property type="entry name" value="ACP-like_sf"/>
</dbReference>
<protein>
    <recommendedName>
        <fullName evidence="4">Carrier domain-containing protein</fullName>
    </recommendedName>
</protein>
<dbReference type="CDD" id="cd19543">
    <property type="entry name" value="DCL_NRPS"/>
    <property type="match status" value="1"/>
</dbReference>
<dbReference type="InterPro" id="IPR001242">
    <property type="entry name" value="Condensation_dom"/>
</dbReference>
<evidence type="ECO:0000313" key="5">
    <source>
        <dbReference type="EMBL" id="GHI43206.1"/>
    </source>
</evidence>
<dbReference type="InterPro" id="IPR025110">
    <property type="entry name" value="AMP-bd_C"/>
</dbReference>
<dbReference type="Proteomes" id="UP001050808">
    <property type="component" value="Unassembled WGS sequence"/>
</dbReference>
<dbReference type="InterPro" id="IPR009081">
    <property type="entry name" value="PP-bd_ACP"/>
</dbReference>
<dbReference type="InterPro" id="IPR020845">
    <property type="entry name" value="AMP-binding_CS"/>
</dbReference>
<keyword evidence="2" id="KW-0596">Phosphopantetheine</keyword>
<evidence type="ECO:0000256" key="3">
    <source>
        <dbReference type="ARBA" id="ARBA00022553"/>
    </source>
</evidence>
<dbReference type="InterPro" id="IPR045851">
    <property type="entry name" value="AMP-bd_C_sf"/>
</dbReference>
<reference evidence="5" key="1">
    <citation type="submission" date="2024-05" db="EMBL/GenBank/DDBJ databases">
        <title>Whole genome shotgun sequence of Streptomyces violascens NBRC 12920.</title>
        <authorList>
            <person name="Komaki H."/>
            <person name="Tamura T."/>
        </authorList>
    </citation>
    <scope>NUCLEOTIDE SEQUENCE</scope>
    <source>
        <strain evidence="5">NBRC 12920</strain>
    </source>
</reference>
<organism evidence="5 6">
    <name type="scientific">Streptomyces violascens</name>
    <dbReference type="NCBI Taxonomy" id="67381"/>
    <lineage>
        <taxon>Bacteria</taxon>
        <taxon>Bacillati</taxon>
        <taxon>Actinomycetota</taxon>
        <taxon>Actinomycetes</taxon>
        <taxon>Kitasatosporales</taxon>
        <taxon>Streptomycetaceae</taxon>
        <taxon>Streptomyces</taxon>
    </lineage>
</organism>
<dbReference type="PANTHER" id="PTHR45527">
    <property type="entry name" value="NONRIBOSOMAL PEPTIDE SYNTHETASE"/>
    <property type="match status" value="1"/>
</dbReference>
<dbReference type="Gene3D" id="3.40.50.1820">
    <property type="entry name" value="alpha/beta hydrolase"/>
    <property type="match status" value="2"/>
</dbReference>
<gene>
    <name evidence="5" type="ORF">Sviol_76140</name>
</gene>
<dbReference type="SMART" id="SM00823">
    <property type="entry name" value="PKS_PP"/>
    <property type="match status" value="2"/>
</dbReference>
<dbReference type="InterPro" id="IPR029058">
    <property type="entry name" value="AB_hydrolase_fold"/>
</dbReference>
<dbReference type="PANTHER" id="PTHR45527:SF1">
    <property type="entry name" value="FATTY ACID SYNTHASE"/>
    <property type="match status" value="1"/>
</dbReference>
<accession>A0ABQ3R100</accession>
<dbReference type="InterPro" id="IPR023213">
    <property type="entry name" value="CAT-like_dom_sf"/>
</dbReference>
<evidence type="ECO:0000259" key="4">
    <source>
        <dbReference type="PROSITE" id="PS50075"/>
    </source>
</evidence>
<dbReference type="PROSITE" id="PS00455">
    <property type="entry name" value="AMP_BINDING"/>
    <property type="match status" value="1"/>
</dbReference>
<dbReference type="SUPFAM" id="SSF47336">
    <property type="entry name" value="ACP-like"/>
    <property type="match status" value="2"/>
</dbReference>
<dbReference type="Gene3D" id="2.30.38.10">
    <property type="entry name" value="Luciferase, Domain 3"/>
    <property type="match status" value="2"/>
</dbReference>
<comment type="caution">
    <text evidence="5">The sequence shown here is derived from an EMBL/GenBank/DDBJ whole genome shotgun (WGS) entry which is preliminary data.</text>
</comment>
<dbReference type="InterPro" id="IPR000873">
    <property type="entry name" value="AMP-dep_synth/lig_dom"/>
</dbReference>
<dbReference type="Pfam" id="PF00668">
    <property type="entry name" value="Condensation"/>
    <property type="match status" value="1"/>
</dbReference>
<dbReference type="RefSeq" id="WP_189970498.1">
    <property type="nucleotide sequence ID" value="NZ_BMUA01000036.1"/>
</dbReference>
<keyword evidence="6" id="KW-1185">Reference proteome</keyword>
<dbReference type="Pfam" id="PF00550">
    <property type="entry name" value="PP-binding"/>
    <property type="match status" value="2"/>
</dbReference>
<dbReference type="InterPro" id="IPR006162">
    <property type="entry name" value="Ppantetheine_attach_site"/>
</dbReference>
<feature type="domain" description="Carrier" evidence="4">
    <location>
        <begin position="1770"/>
        <end position="1845"/>
    </location>
</feature>
<comment type="cofactor">
    <cofactor evidence="1">
        <name>pantetheine 4'-phosphate</name>
        <dbReference type="ChEBI" id="CHEBI:47942"/>
    </cofactor>
</comment>
<dbReference type="PROSITE" id="PS50075">
    <property type="entry name" value="CARRIER"/>
    <property type="match status" value="2"/>
</dbReference>
<dbReference type="Gene3D" id="3.30.559.30">
    <property type="entry name" value="Nonribosomal peptide synthetase, condensation domain"/>
    <property type="match status" value="2"/>
</dbReference>
<dbReference type="Gene3D" id="3.40.50.980">
    <property type="match status" value="4"/>
</dbReference>
<proteinExistence type="predicted"/>
<evidence type="ECO:0000256" key="2">
    <source>
        <dbReference type="ARBA" id="ARBA00022450"/>
    </source>
</evidence>
<dbReference type="Pfam" id="PF00501">
    <property type="entry name" value="AMP-binding"/>
    <property type="match status" value="2"/>
</dbReference>
<dbReference type="NCBIfam" id="TIGR01733">
    <property type="entry name" value="AA-adenyl-dom"/>
    <property type="match status" value="1"/>
</dbReference>
<dbReference type="Gene3D" id="3.30.559.10">
    <property type="entry name" value="Chloramphenicol acetyltransferase-like domain"/>
    <property type="match status" value="1"/>
</dbReference>
<feature type="domain" description="Carrier" evidence="4">
    <location>
        <begin position="711"/>
        <end position="785"/>
    </location>
</feature>
<sequence length="1858" mass="196786">MNHDPQDAAAPVWPPVLLPTDRPRRPGVGSRCSAVAHAAIDVPETAVETPRDEVLLAAFAAFLFRYTGQEAISFALQGGEARFLVGADATLWSLADAGADARTPGASVAPVALRLAGDGEAADGDAPFELQLVVRGTALELHYDGELYGAASAARLLAHFATLLTDALGAPDKAVAELQLLTDAELHTTLVEWNLTETDLPHDVTLHEAFEAQAARDPEAVAAIHAGERYTYGDVNTAANRLAHHLISLGVGPDVRVGLCLDRSPQLLIAVLGILKAGGAYVPLDPDYPAQRIATMVQGTACAVMISREALTANLPDDGDARPLVLLDRDAEMLAALPAGNQGRTSGPDDLCYIIHTSGSTGAPKPIALRHRGVRNNLADLNTRFQVGPGDSVLSLSSPSFDLSVYEYLGMATSGAAVVIPDAARTKDPAHWAELLRTHGVTLWNSAPALLELLTDQVEQSGSEPLPLLRLALLGGDWVPVTLPDRVHAIAPGLRFIAMGGATEASIHSTIFEVEQSDPEWTSIPYGRPMANQRTYILDAALQPVPPGVPGELYLAGVGLARGYLGQAERTAERFLQWSHGEVTDRIYRTGDLARHGADGMIELLGRIDFQVKIHGLRVELGEIEAVLRSHPAVLQSAVVAHDGRRLVAYVATGGAHVDLDELRTLAAAKLPDYMVPAAFVALDKLPLTPNGKLDRKGMPAPSFTDADYRAPRTEREEILAGVFAEVLGVERVGVDDDFIALGGDSIRSIQVVTRCRARAIEVTPRQVLQSRTVAELALVATDADESAQAEDASAPLVDLTQDDIEAFARRYPNLADVWPLTAMQSGMLFESMLSDTGDDAYQMQTVYHLSGAVDADRMRAVGQALLERYANLRAGFTADAAGNLVQVVVDGAELPWREIDLSDLTDADRDAAFEAFLAEDRADRFDLAAPPLLRLALVRLSPEQSELVLSSHHVLIDGWSEQIIGQDLLRLYASGGEASALPEVRGFRDFLAWLARQDRAESAAAWATELAGLDAPTTLVPATASRTQNASVGEVALDLTADEVRQLARRGAELGVTTNTLVQGAWAVLLSALTGRQDVVFGATVSGRPGTLPGVESMVGLFINTLPVRARCAPGDSLAELLTGLQERQTALLDHHHHSLTEIHQATGFDALFDTLVAFQSYPADRAATAEASAAAGIEVTGIQSVGGASYPLALIVEADRLTLQYHQNLFDRGTAEDIAARFRSVLGQLADDAGRRIAAVDVLLPAEREQLLGTYDATAGDLPDGTVTALFERQAAATPDAVAVRFEGSELTYGELNARANRLAHHLVRASAGPESVVGLAVARTADLAIALIGTLKAGAGYVLISPEYTERQRDVVLMEAAPELILTSASAAPLADELLQAGVPLLSLDELALEEGELTADLGDRERNAALGPQHLACVRYLSGANSGVAISHRALANGVVRFAGSAGLVPGARMLAASPHGDATAFELLTGLCAGAGVEVVADLLTLARPEGWSGDVISTVAPLFADLLNRAAGPIRATTTVFTGDVLLGSFIQRVREVIPGVRVVSAYGPTETIRATALSAAEGWTGQGAAPLGSVLGSMRAYVLSPALQLVPAGVTGELYVAGEVARGYHGHAGLTAQRFIADPYGVPGSRMYRTGDLARWNSEGRLEYVGRGGVQAKVRGHRFQIGDVEAALAAHPALSQAAAVARPGEDGSDQLIGYVVPLRGATAPEAEELHEFVARNLPEYMVPATFVTLEELPLAADGTVDHRALPEPGAQGADDGFRAGRTEQEEALCALFAEILGVERVGIDDNFFALGGNSLKATRLIGRMRRTLGLEASIRTIFQYSTIAELSGQIQATATKSRPRLRKMTKE</sequence>
<evidence type="ECO:0000256" key="1">
    <source>
        <dbReference type="ARBA" id="ARBA00001957"/>
    </source>
</evidence>
<name>A0ABQ3R100_9ACTN</name>